<evidence type="ECO:0000256" key="2">
    <source>
        <dbReference type="ARBA" id="ARBA00022723"/>
    </source>
</evidence>
<sequence>MSKEDKQAVAGLIADGLGGEPYYGIVVIEDGVIERMIKTGTSQHDLETMAIDIELAQAELESAQAELESAHAELESALADLQSAVSDKGGALHITRAEKAIIAPGFVDLHVHGGGGADVMDADKEQLAVMIGHHLRHGSTSIVATTMTAPKADIEKALATVETFRCTSPLGGAIIGVHLEGPFISPVYPGAQNPSHIAAAHADWIEDWNARHPGLLRILTLAPETEGAEKTIRTAVSHGIVAACGHSNATYDMMQSAIGWGVTHSVHCCNGMRPFHHREPGVVGAILLHAELSTELIMDGHHLHPASSDLVRRVKGNRVCVVTDAMRASGMPDGEYTLGDLDVNVREGIARLKEDGSLAGSTLTMQSALAELIRQHGLALHEALPHATSIPAGIIGAADKGRIEAGAAADLLLLDPAAYTVQEVMLGGSWIGVEGS</sequence>
<comment type="caution">
    <text evidence="7">The sequence shown here is derived from an EMBL/GenBank/DDBJ whole genome shotgun (WGS) entry which is preliminary data.</text>
</comment>
<evidence type="ECO:0000256" key="4">
    <source>
        <dbReference type="ARBA" id="ARBA00023277"/>
    </source>
</evidence>
<evidence type="ECO:0000313" key="7">
    <source>
        <dbReference type="EMBL" id="CAH1200571.1"/>
    </source>
</evidence>
<dbReference type="InterPro" id="IPR032466">
    <property type="entry name" value="Metal_Hydrolase"/>
</dbReference>
<protein>
    <recommendedName>
        <fullName evidence="6">Amidohydrolase-related domain-containing protein</fullName>
    </recommendedName>
</protein>
<evidence type="ECO:0000313" key="8">
    <source>
        <dbReference type="Proteomes" id="UP000838686"/>
    </source>
</evidence>
<dbReference type="InterPro" id="IPR011059">
    <property type="entry name" value="Metal-dep_hydrolase_composite"/>
</dbReference>
<keyword evidence="5" id="KW-0175">Coiled coil</keyword>
<dbReference type="InterPro" id="IPR003764">
    <property type="entry name" value="GlcNAc_6-P_deAcase"/>
</dbReference>
<proteinExistence type="inferred from homology"/>
<evidence type="ECO:0000256" key="3">
    <source>
        <dbReference type="ARBA" id="ARBA00022801"/>
    </source>
</evidence>
<evidence type="ECO:0000256" key="5">
    <source>
        <dbReference type="SAM" id="Coils"/>
    </source>
</evidence>
<comment type="similarity">
    <text evidence="1">Belongs to the metallo-dependent hydrolases superfamily. NagA family.</text>
</comment>
<dbReference type="Gene3D" id="2.30.40.10">
    <property type="entry name" value="Urease, subunit C, domain 1"/>
    <property type="match status" value="1"/>
</dbReference>
<accession>A0ABM9C0Z4</accession>
<evidence type="ECO:0000259" key="6">
    <source>
        <dbReference type="Pfam" id="PF01979"/>
    </source>
</evidence>
<feature type="domain" description="Amidohydrolase-related" evidence="6">
    <location>
        <begin position="101"/>
        <end position="428"/>
    </location>
</feature>
<feature type="coiled-coil region" evidence="5">
    <location>
        <begin position="46"/>
        <end position="84"/>
    </location>
</feature>
<dbReference type="RefSeq" id="WP_236339806.1">
    <property type="nucleotide sequence ID" value="NZ_CAKMMF010000006.1"/>
</dbReference>
<keyword evidence="8" id="KW-1185">Reference proteome</keyword>
<dbReference type="SUPFAM" id="SSF51556">
    <property type="entry name" value="Metallo-dependent hydrolases"/>
    <property type="match status" value="1"/>
</dbReference>
<gene>
    <name evidence="7" type="ORF">PAECIP111893_01459</name>
</gene>
<name>A0ABM9C0Z4_9BACL</name>
<reference evidence="7" key="1">
    <citation type="submission" date="2022-01" db="EMBL/GenBank/DDBJ databases">
        <authorList>
            <person name="Criscuolo A."/>
        </authorList>
    </citation>
    <scope>NUCLEOTIDE SEQUENCE</scope>
    <source>
        <strain evidence="7">CIP111893</strain>
    </source>
</reference>
<dbReference type="NCBIfam" id="TIGR00221">
    <property type="entry name" value="nagA"/>
    <property type="match status" value="1"/>
</dbReference>
<keyword evidence="2" id="KW-0479">Metal-binding</keyword>
<keyword evidence="3" id="KW-0378">Hydrolase</keyword>
<dbReference type="PANTHER" id="PTHR11113">
    <property type="entry name" value="N-ACETYLGLUCOSAMINE-6-PHOSPHATE DEACETYLASE"/>
    <property type="match status" value="1"/>
</dbReference>
<dbReference type="EMBL" id="CAKMMF010000006">
    <property type="protein sequence ID" value="CAH1200571.1"/>
    <property type="molecule type" value="Genomic_DNA"/>
</dbReference>
<organism evidence="7 8">
    <name type="scientific">Paenibacillus plantiphilus</name>
    <dbReference type="NCBI Taxonomy" id="2905650"/>
    <lineage>
        <taxon>Bacteria</taxon>
        <taxon>Bacillati</taxon>
        <taxon>Bacillota</taxon>
        <taxon>Bacilli</taxon>
        <taxon>Bacillales</taxon>
        <taxon>Paenibacillaceae</taxon>
        <taxon>Paenibacillus</taxon>
    </lineage>
</organism>
<dbReference type="PANTHER" id="PTHR11113:SF14">
    <property type="entry name" value="N-ACETYLGLUCOSAMINE-6-PHOSPHATE DEACETYLASE"/>
    <property type="match status" value="1"/>
</dbReference>
<keyword evidence="4" id="KW-0119">Carbohydrate metabolism</keyword>
<dbReference type="Gene3D" id="3.20.20.140">
    <property type="entry name" value="Metal-dependent hydrolases"/>
    <property type="match status" value="1"/>
</dbReference>
<evidence type="ECO:0000256" key="1">
    <source>
        <dbReference type="ARBA" id="ARBA00010716"/>
    </source>
</evidence>
<dbReference type="Proteomes" id="UP000838686">
    <property type="component" value="Unassembled WGS sequence"/>
</dbReference>
<dbReference type="InterPro" id="IPR006680">
    <property type="entry name" value="Amidohydro-rel"/>
</dbReference>
<dbReference type="Pfam" id="PF01979">
    <property type="entry name" value="Amidohydro_1"/>
    <property type="match status" value="1"/>
</dbReference>